<organism evidence="3 4">
    <name type="scientific">Nocardioides bizhenqiangii</name>
    <dbReference type="NCBI Taxonomy" id="3095076"/>
    <lineage>
        <taxon>Bacteria</taxon>
        <taxon>Bacillati</taxon>
        <taxon>Actinomycetota</taxon>
        <taxon>Actinomycetes</taxon>
        <taxon>Propionibacteriales</taxon>
        <taxon>Nocardioidaceae</taxon>
        <taxon>Nocardioides</taxon>
    </lineage>
</organism>
<dbReference type="Proteomes" id="UP001327225">
    <property type="component" value="Chromosome"/>
</dbReference>
<evidence type="ECO:0000256" key="2">
    <source>
        <dbReference type="SAM" id="SignalP"/>
    </source>
</evidence>
<reference evidence="4" key="1">
    <citation type="submission" date="2023-12" db="EMBL/GenBank/DDBJ databases">
        <title>Novel species in genus Nocardioides.</title>
        <authorList>
            <person name="Zhou H."/>
        </authorList>
    </citation>
    <scope>NUCLEOTIDE SEQUENCE [LARGE SCALE GENOMIC DNA]</scope>
    <source>
        <strain evidence="4">HM61</strain>
    </source>
</reference>
<evidence type="ECO:0000256" key="1">
    <source>
        <dbReference type="SAM" id="MobiDB-lite"/>
    </source>
</evidence>
<evidence type="ECO:0000313" key="4">
    <source>
        <dbReference type="Proteomes" id="UP001327225"/>
    </source>
</evidence>
<keyword evidence="2" id="KW-0732">Signal</keyword>
<evidence type="ECO:0008006" key="5">
    <source>
        <dbReference type="Google" id="ProtNLM"/>
    </source>
</evidence>
<dbReference type="EMBL" id="CP141059">
    <property type="protein sequence ID" value="WQQ26598.1"/>
    <property type="molecule type" value="Genomic_DNA"/>
</dbReference>
<sequence length="213" mass="22184">MRSHRGFLAIAVLLLAPVLAGCGEDDDPENSPPTSSSPDLPDASNAETSATTSEATSEATTDTSAGLPPACDVLTPADVEAAFGVPFGEPSLGGGGTTEQDIVWQSDDCNFEAEDLVEVDFALTGPDDFTAGEFQCPEPRAIASTVTPVEVPGAVEAWWDRDDAPPLEATLRVCTEAYIFDIDLEYEDGVDFQGDPMQQSIALAETALGVLGG</sequence>
<dbReference type="PROSITE" id="PS51257">
    <property type="entry name" value="PROKAR_LIPOPROTEIN"/>
    <property type="match status" value="1"/>
</dbReference>
<feature type="compositionally biased region" description="Low complexity" evidence="1">
    <location>
        <begin position="32"/>
        <end position="65"/>
    </location>
</feature>
<dbReference type="RefSeq" id="WP_322937473.1">
    <property type="nucleotide sequence ID" value="NZ_CP141059.1"/>
</dbReference>
<keyword evidence="4" id="KW-1185">Reference proteome</keyword>
<feature type="signal peptide" evidence="2">
    <location>
        <begin position="1"/>
        <end position="20"/>
    </location>
</feature>
<accession>A0ABZ0ZQT0</accession>
<proteinExistence type="predicted"/>
<evidence type="ECO:0000313" key="3">
    <source>
        <dbReference type="EMBL" id="WQQ26598.1"/>
    </source>
</evidence>
<name>A0ABZ0ZQT0_9ACTN</name>
<feature type="region of interest" description="Disordered" evidence="1">
    <location>
        <begin position="22"/>
        <end position="72"/>
    </location>
</feature>
<gene>
    <name evidence="3" type="ORF">SHK19_21915</name>
</gene>
<feature type="chain" id="PRO_5046763322" description="DUF3558 domain-containing protein" evidence="2">
    <location>
        <begin position="21"/>
        <end position="213"/>
    </location>
</feature>
<protein>
    <recommendedName>
        <fullName evidence="5">DUF3558 domain-containing protein</fullName>
    </recommendedName>
</protein>